<evidence type="ECO:0000313" key="1">
    <source>
        <dbReference type="EMBL" id="KOF69284.1"/>
    </source>
</evidence>
<evidence type="ECO:0008006" key="2">
    <source>
        <dbReference type="Google" id="ProtNLM"/>
    </source>
</evidence>
<organism evidence="1">
    <name type="scientific">Octopus bimaculoides</name>
    <name type="common">California two-spotted octopus</name>
    <dbReference type="NCBI Taxonomy" id="37653"/>
    <lineage>
        <taxon>Eukaryota</taxon>
        <taxon>Metazoa</taxon>
        <taxon>Spiralia</taxon>
        <taxon>Lophotrochozoa</taxon>
        <taxon>Mollusca</taxon>
        <taxon>Cephalopoda</taxon>
        <taxon>Coleoidea</taxon>
        <taxon>Octopodiformes</taxon>
        <taxon>Octopoda</taxon>
        <taxon>Incirrata</taxon>
        <taxon>Octopodidae</taxon>
        <taxon>Octopus</taxon>
    </lineage>
</organism>
<gene>
    <name evidence="1" type="ORF">OCBIM_22005312mg</name>
</gene>
<dbReference type="OrthoDB" id="6150664at2759"/>
<name>A0A0L8FXI2_OCTBM</name>
<protein>
    <recommendedName>
        <fullName evidence="2">BLOC-1-related complex subunit 5</fullName>
    </recommendedName>
</protein>
<reference evidence="1" key="1">
    <citation type="submission" date="2015-07" db="EMBL/GenBank/DDBJ databases">
        <title>MeaNS - Measles Nucleotide Surveillance Program.</title>
        <authorList>
            <person name="Tran T."/>
            <person name="Druce J."/>
        </authorList>
    </citation>
    <scope>NUCLEOTIDE SEQUENCE</scope>
    <source>
        <strain evidence="1">UCB-OBI-ISO-001</strain>
        <tissue evidence="1">Gonad</tissue>
    </source>
</reference>
<proteinExistence type="predicted"/>
<sequence>MAGSDQPFFTVFRELAKKLDNLPTQTNSLTKSEKKLQSLHYIKELSKNLSDKVSECNNLYQHLQNSYVQFRSITDLTSMIMEQQKTIIKEQESFLEEHGYIPYRECFGFFFLNCIFVLHPYIRS</sequence>
<dbReference type="EMBL" id="KQ425580">
    <property type="protein sequence ID" value="KOF69284.1"/>
    <property type="molecule type" value="Genomic_DNA"/>
</dbReference>
<accession>A0A0L8FXI2</accession>
<dbReference type="AlphaFoldDB" id="A0A0L8FXI2"/>